<comment type="caution">
    <text evidence="3">The sequence shown here is derived from an EMBL/GenBank/DDBJ whole genome shotgun (WGS) entry which is preliminary data.</text>
</comment>
<dbReference type="Proteomes" id="UP001057375">
    <property type="component" value="Unassembled WGS sequence"/>
</dbReference>
<keyword evidence="2" id="KW-0812">Transmembrane</keyword>
<feature type="transmembrane region" description="Helical" evidence="2">
    <location>
        <begin position="90"/>
        <end position="112"/>
    </location>
</feature>
<keyword evidence="2" id="KW-1133">Transmembrane helix</keyword>
<name>A0ABQ5K4T1_9EUKA</name>
<keyword evidence="4" id="KW-1185">Reference proteome</keyword>
<feature type="region of interest" description="Disordered" evidence="1">
    <location>
        <begin position="125"/>
        <end position="146"/>
    </location>
</feature>
<proteinExistence type="predicted"/>
<evidence type="ECO:0000313" key="3">
    <source>
        <dbReference type="EMBL" id="GKT27568.1"/>
    </source>
</evidence>
<reference evidence="3" key="1">
    <citation type="submission" date="2022-03" db="EMBL/GenBank/DDBJ databases">
        <title>Draft genome sequence of Aduncisulcus paluster, a free-living microaerophilic Fornicata.</title>
        <authorList>
            <person name="Yuyama I."/>
            <person name="Kume K."/>
            <person name="Tamura T."/>
            <person name="Inagaki Y."/>
            <person name="Hashimoto T."/>
        </authorList>
    </citation>
    <scope>NUCLEOTIDE SEQUENCE</scope>
    <source>
        <strain evidence="3">NY0171</strain>
    </source>
</reference>
<protein>
    <submittedName>
        <fullName evidence="3">Uncharacterized protein</fullName>
    </submittedName>
</protein>
<organism evidence="3 4">
    <name type="scientific">Aduncisulcus paluster</name>
    <dbReference type="NCBI Taxonomy" id="2918883"/>
    <lineage>
        <taxon>Eukaryota</taxon>
        <taxon>Metamonada</taxon>
        <taxon>Carpediemonas-like organisms</taxon>
        <taxon>Aduncisulcus</taxon>
    </lineage>
</organism>
<dbReference type="EMBL" id="BQXS01012754">
    <property type="protein sequence ID" value="GKT27568.1"/>
    <property type="molecule type" value="Genomic_DNA"/>
</dbReference>
<feature type="transmembrane region" description="Helical" evidence="2">
    <location>
        <begin position="20"/>
        <end position="42"/>
    </location>
</feature>
<keyword evidence="2" id="KW-0472">Membrane</keyword>
<accession>A0ABQ5K4T1</accession>
<gene>
    <name evidence="3" type="ORF">ADUPG1_013903</name>
</gene>
<evidence type="ECO:0000313" key="4">
    <source>
        <dbReference type="Proteomes" id="UP001057375"/>
    </source>
</evidence>
<feature type="compositionally biased region" description="Basic and acidic residues" evidence="1">
    <location>
        <begin position="125"/>
        <end position="135"/>
    </location>
</feature>
<sequence length="162" mass="17850">MSILSDYIGKLKIRGKGIYLTALISLISAGVFLLIGIIMAAATSQKYIPNYNPVLDSTYDSCDTVYNDECSTALLVNSTKKETLGPHHTYVTGVVFIMFGLIILLFLFSSCLTSSCTKKKLLDYKSGEKRPEEPSRPSLRSPYEHGVAAYNPSMRANPLAQR</sequence>
<evidence type="ECO:0000256" key="2">
    <source>
        <dbReference type="SAM" id="Phobius"/>
    </source>
</evidence>
<evidence type="ECO:0000256" key="1">
    <source>
        <dbReference type="SAM" id="MobiDB-lite"/>
    </source>
</evidence>